<dbReference type="SUPFAM" id="SSF56112">
    <property type="entry name" value="Protein kinase-like (PK-like)"/>
    <property type="match status" value="1"/>
</dbReference>
<dbReference type="AlphaFoldDB" id="A0A2N0SKZ7"/>
<dbReference type="Gene3D" id="1.25.40.10">
    <property type="entry name" value="Tetratricopeptide repeat domain"/>
    <property type="match status" value="3"/>
</dbReference>
<dbReference type="InterPro" id="IPR000719">
    <property type="entry name" value="Prot_kinase_dom"/>
</dbReference>
<dbReference type="InterPro" id="IPR006597">
    <property type="entry name" value="Sel1-like"/>
</dbReference>
<dbReference type="PROSITE" id="PS50011">
    <property type="entry name" value="PROTEIN_KINASE_DOM"/>
    <property type="match status" value="1"/>
</dbReference>
<name>A0A2N0SKZ7_9GLOM</name>
<dbReference type="VEuPathDB" id="FungiDB:RhiirA1_447845"/>
<comment type="caution">
    <text evidence="2">The sequence shown here is derived from an EMBL/GenBank/DDBJ whole genome shotgun (WGS) entry which is preliminary data.</text>
</comment>
<dbReference type="SMART" id="SM00671">
    <property type="entry name" value="SEL1"/>
    <property type="match status" value="11"/>
</dbReference>
<protein>
    <submittedName>
        <fullName evidence="2">HCP-like protein</fullName>
    </submittedName>
</protein>
<dbReference type="PANTHER" id="PTHR43628:SF1">
    <property type="entry name" value="CHITIN SYNTHASE REGULATORY FACTOR 2-RELATED"/>
    <property type="match status" value="1"/>
</dbReference>
<dbReference type="GO" id="GO:0004672">
    <property type="term" value="F:protein kinase activity"/>
    <property type="evidence" value="ECO:0007669"/>
    <property type="project" value="InterPro"/>
</dbReference>
<reference evidence="2 3" key="2">
    <citation type="submission" date="2017-10" db="EMBL/GenBank/DDBJ databases">
        <title>Genome analyses suggest a sexual origin of heterokaryosis in a supposedly ancient asexual fungus.</title>
        <authorList>
            <person name="Corradi N."/>
            <person name="Sedzielewska K."/>
            <person name="Noel J."/>
            <person name="Charron P."/>
            <person name="Farinelli L."/>
            <person name="Marton T."/>
            <person name="Kruger M."/>
            <person name="Pelin A."/>
            <person name="Brachmann A."/>
            <person name="Corradi N."/>
        </authorList>
    </citation>
    <scope>NUCLEOTIDE SEQUENCE [LARGE SCALE GENOMIC DNA]</scope>
    <source>
        <strain evidence="2 3">A1</strain>
    </source>
</reference>
<evidence type="ECO:0000313" key="2">
    <source>
        <dbReference type="EMBL" id="PKC76208.1"/>
    </source>
</evidence>
<dbReference type="VEuPathDB" id="FungiDB:RhiirFUN_014755"/>
<proteinExistence type="predicted"/>
<dbReference type="Pfam" id="PF08238">
    <property type="entry name" value="Sel1"/>
    <property type="match status" value="11"/>
</dbReference>
<dbReference type="Proteomes" id="UP000232688">
    <property type="component" value="Unassembled WGS sequence"/>
</dbReference>
<dbReference type="EMBL" id="LLXH01000006">
    <property type="protein sequence ID" value="PKC76208.1"/>
    <property type="molecule type" value="Genomic_DNA"/>
</dbReference>
<dbReference type="Pfam" id="PF07714">
    <property type="entry name" value="PK_Tyr_Ser-Thr"/>
    <property type="match status" value="1"/>
</dbReference>
<dbReference type="PANTHER" id="PTHR43628">
    <property type="entry name" value="ACTIVATOR OF C KINASE PROTEIN 1-RELATED"/>
    <property type="match status" value="1"/>
</dbReference>
<dbReference type="SUPFAM" id="SSF81901">
    <property type="entry name" value="HCP-like"/>
    <property type="match status" value="3"/>
</dbReference>
<dbReference type="InterPro" id="IPR001245">
    <property type="entry name" value="Ser-Thr/Tyr_kinase_cat_dom"/>
</dbReference>
<dbReference type="InterPro" id="IPR011990">
    <property type="entry name" value="TPR-like_helical_dom_sf"/>
</dbReference>
<reference evidence="2 3" key="1">
    <citation type="submission" date="2017-10" db="EMBL/GenBank/DDBJ databases">
        <title>Extensive intraspecific genome diversity in a model arbuscular mycorrhizal fungus.</title>
        <authorList>
            <person name="Chen E.C.H."/>
            <person name="Morin E."/>
            <person name="Baudet D."/>
            <person name="Noel J."/>
            <person name="Ndikumana S."/>
            <person name="Charron P."/>
            <person name="St-Onge C."/>
            <person name="Giorgi J."/>
            <person name="Grigoriev I.V."/>
            <person name="Roux C."/>
            <person name="Martin F.M."/>
            <person name="Corradi N."/>
        </authorList>
    </citation>
    <scope>NUCLEOTIDE SEQUENCE [LARGE SCALE GENOMIC DNA]</scope>
    <source>
        <strain evidence="2 3">A1</strain>
    </source>
</reference>
<evidence type="ECO:0000259" key="1">
    <source>
        <dbReference type="PROSITE" id="PS50011"/>
    </source>
</evidence>
<dbReference type="InterPro" id="IPR052945">
    <property type="entry name" value="Mitotic_Regulator"/>
</dbReference>
<gene>
    <name evidence="2" type="ORF">RhiirA1_447845</name>
</gene>
<dbReference type="GO" id="GO:0005524">
    <property type="term" value="F:ATP binding"/>
    <property type="evidence" value="ECO:0007669"/>
    <property type="project" value="InterPro"/>
</dbReference>
<accession>A0A2N0SKZ7</accession>
<dbReference type="InterPro" id="IPR011009">
    <property type="entry name" value="Kinase-like_dom_sf"/>
</dbReference>
<dbReference type="Gene3D" id="1.10.510.10">
    <property type="entry name" value="Transferase(Phosphotransferase) domain 1"/>
    <property type="match status" value="1"/>
</dbReference>
<organism evidence="2 3">
    <name type="scientific">Rhizophagus irregularis</name>
    <dbReference type="NCBI Taxonomy" id="588596"/>
    <lineage>
        <taxon>Eukaryota</taxon>
        <taxon>Fungi</taxon>
        <taxon>Fungi incertae sedis</taxon>
        <taxon>Mucoromycota</taxon>
        <taxon>Glomeromycotina</taxon>
        <taxon>Glomeromycetes</taxon>
        <taxon>Glomerales</taxon>
        <taxon>Glomeraceae</taxon>
        <taxon>Rhizophagus</taxon>
    </lineage>
</organism>
<evidence type="ECO:0000313" key="3">
    <source>
        <dbReference type="Proteomes" id="UP000232688"/>
    </source>
</evidence>
<feature type="domain" description="Protein kinase" evidence="1">
    <location>
        <begin position="535"/>
        <end position="813"/>
    </location>
</feature>
<dbReference type="VEuPathDB" id="FungiDB:FUN_001349"/>
<sequence length="892" mass="104488">MENKLNKPNILDKNANTVNTKNCLYCNKIITEELFCKECINSVKKLAGNGDEVAMFNLAICYKNGEGIEKNLEKAFYWFQKAAENGNKVAMFNLAIYYKNGEFIEQNLEKVFYWYQEEAENGYGRAMFNLAICYENGEGTEKNSKKAFHWYHKAAENSNERAMFNLAICYENGVGTEKNLEKVFYWYQKAAENSVTEAMFQLANCYNNGIGTEKNLEKGFHWCQKAAENGDEVAMFNLANSYYNGEEAEMNLEKAFYWYQKAAESGYAGAMFDLAIFYENGIVIEKNLEKAFYWYQQAAECAEYGDKDAMNNLAICYENGTGTEKNLEKAFYWFQKAAENGHENAMNNLSIYYRNGEETEKKLEKAFYWHQKAAENGDEIAMNNLAKYYENGEGTEKNLEKAFYWYQKASENDYTDAMFNLAICYENGKGTEKNLEKAFYWHQKVLDRVSSKDEVELCNKCKKSHIRYPWYEQCNECKQPYIHYQWCQQCNVKRFQHDFPKWTSGSEFIDKFIQEAQQNVKNSYEILEWIPYNKLSSINYYDKGGFSEIYKAIWSDGPIFSWNSDKQQWNRQTDYEVILKILNNSSSLNSKFFDEWKYHYNCQKNSFSKFIQFFGITQDPNNLNYIIVMSYAKKGSLRKCLSDIIKFKWQDRLQLLKKIILGLEVIHESNLTHGDFHDGNILMSDNYDELFIIDLGLCKPISDFQDSDNNNNKIYGVLPYMAPEILRRNPYILASDIYSISMIMWEFTSGKPPFKGEAHDYHLILSICEEGKRPEIIENTPKCYIDLMKKCWDSDPSNRPTITMLENIISEWIRCINKYYEINKDRDDGAYRVPDIDNQLENDMLEFVKANKALGQEQANTPIIQFHPQTCFSSRKLTEIYFQESQGSDCMI</sequence>